<evidence type="ECO:0000256" key="1">
    <source>
        <dbReference type="SAM" id="Phobius"/>
    </source>
</evidence>
<feature type="transmembrane region" description="Helical" evidence="1">
    <location>
        <begin position="119"/>
        <end position="139"/>
    </location>
</feature>
<accession>A0ABR8YTM9</accession>
<sequence>MKDILMLFKAEIKKQFIIDKRYKVRVICDLIVYYILFMILYSFVRINLKSLSSEQVSIIVSEQILSYISWFFFSLTINFLCNRINDETIEGTLEQLTISQNSLIKIHSVKLIVICLRNLLLILPLIIILSVSTGIKIIINGQALVIFLIMIIGIYGLSFLLGALELYFKKIGQLPFILSLLFLGSSMYDLNSLSKNIRFILNMIPFTKGMNLIKSSINNSNISYNDYLLLTINSVIFLAIGFFSFKRMEEKSKDSGKLTTF</sequence>
<feature type="non-terminal residue" evidence="2">
    <location>
        <position position="1"/>
    </location>
</feature>
<dbReference type="PANTHER" id="PTHR43229:SF2">
    <property type="entry name" value="NODULATION PROTEIN J"/>
    <property type="match status" value="1"/>
</dbReference>
<organism evidence="2 3">
    <name type="scientific">Clostridium faecium</name>
    <dbReference type="NCBI Taxonomy" id="2762223"/>
    <lineage>
        <taxon>Bacteria</taxon>
        <taxon>Bacillati</taxon>
        <taxon>Bacillota</taxon>
        <taxon>Clostridia</taxon>
        <taxon>Eubacteriales</taxon>
        <taxon>Clostridiaceae</taxon>
        <taxon>Clostridium</taxon>
    </lineage>
</organism>
<reference evidence="2 3" key="1">
    <citation type="submission" date="2020-08" db="EMBL/GenBank/DDBJ databases">
        <title>A Genomic Blueprint of the Chicken Gut Microbiome.</title>
        <authorList>
            <person name="Gilroy R."/>
            <person name="Ravi A."/>
            <person name="Getino M."/>
            <person name="Pursley I."/>
            <person name="Horton D.L."/>
            <person name="Alikhan N.-F."/>
            <person name="Baker D."/>
            <person name="Gharbi K."/>
            <person name="Hall N."/>
            <person name="Watson M."/>
            <person name="Adriaenssens E.M."/>
            <person name="Foster-Nyarko E."/>
            <person name="Jarju S."/>
            <person name="Secka A."/>
            <person name="Antonio M."/>
            <person name="Oren A."/>
            <person name="Chaudhuri R."/>
            <person name="La Ragione R.M."/>
            <person name="Hildebrand F."/>
            <person name="Pallen M.J."/>
        </authorList>
    </citation>
    <scope>NUCLEOTIDE SEQUENCE [LARGE SCALE GENOMIC DNA]</scope>
    <source>
        <strain evidence="2 3">N37</strain>
    </source>
</reference>
<keyword evidence="1" id="KW-0812">Transmembrane</keyword>
<keyword evidence="3" id="KW-1185">Reference proteome</keyword>
<feature type="transmembrane region" description="Helical" evidence="1">
    <location>
        <begin position="24"/>
        <end position="44"/>
    </location>
</feature>
<gene>
    <name evidence="2" type="ORF">H9637_11240</name>
</gene>
<dbReference type="Proteomes" id="UP000627166">
    <property type="component" value="Unassembled WGS sequence"/>
</dbReference>
<keyword evidence="1" id="KW-1133">Transmembrane helix</keyword>
<protein>
    <submittedName>
        <fullName evidence="2">ABC transporter permease</fullName>
    </submittedName>
</protein>
<keyword evidence="1" id="KW-0472">Membrane</keyword>
<comment type="caution">
    <text evidence="2">The sequence shown here is derived from an EMBL/GenBank/DDBJ whole genome shotgun (WGS) entry which is preliminary data.</text>
</comment>
<dbReference type="EMBL" id="JACSQB010000082">
    <property type="protein sequence ID" value="MBD8047605.1"/>
    <property type="molecule type" value="Genomic_DNA"/>
</dbReference>
<evidence type="ECO:0000313" key="3">
    <source>
        <dbReference type="Proteomes" id="UP000627166"/>
    </source>
</evidence>
<evidence type="ECO:0000313" key="2">
    <source>
        <dbReference type="EMBL" id="MBD8047605.1"/>
    </source>
</evidence>
<name>A0ABR8YTM9_9CLOT</name>
<proteinExistence type="predicted"/>
<dbReference type="PANTHER" id="PTHR43229">
    <property type="entry name" value="NODULATION PROTEIN J"/>
    <property type="match status" value="1"/>
</dbReference>
<dbReference type="InterPro" id="IPR051784">
    <property type="entry name" value="Nod_factor_ABC_transporter"/>
</dbReference>
<feature type="transmembrane region" description="Helical" evidence="1">
    <location>
        <begin position="171"/>
        <end position="188"/>
    </location>
</feature>
<dbReference type="RefSeq" id="WP_191740571.1">
    <property type="nucleotide sequence ID" value="NZ_JACSQB010000082.1"/>
</dbReference>
<feature type="transmembrane region" description="Helical" evidence="1">
    <location>
        <begin position="64"/>
        <end position="81"/>
    </location>
</feature>
<feature type="transmembrane region" description="Helical" evidence="1">
    <location>
        <begin position="227"/>
        <end position="245"/>
    </location>
</feature>
<feature type="transmembrane region" description="Helical" evidence="1">
    <location>
        <begin position="145"/>
        <end position="164"/>
    </location>
</feature>